<evidence type="ECO:0000256" key="1">
    <source>
        <dbReference type="ARBA" id="ARBA00004123"/>
    </source>
</evidence>
<organism evidence="5 6">
    <name type="scientific">Trema orientale</name>
    <name type="common">Charcoal tree</name>
    <name type="synonym">Celtis orientalis</name>
    <dbReference type="NCBI Taxonomy" id="63057"/>
    <lineage>
        <taxon>Eukaryota</taxon>
        <taxon>Viridiplantae</taxon>
        <taxon>Streptophyta</taxon>
        <taxon>Embryophyta</taxon>
        <taxon>Tracheophyta</taxon>
        <taxon>Spermatophyta</taxon>
        <taxon>Magnoliopsida</taxon>
        <taxon>eudicotyledons</taxon>
        <taxon>Gunneridae</taxon>
        <taxon>Pentapetalae</taxon>
        <taxon>rosids</taxon>
        <taxon>fabids</taxon>
        <taxon>Rosales</taxon>
        <taxon>Cannabaceae</taxon>
        <taxon>Trema</taxon>
    </lineage>
</organism>
<name>A0A2P5ET85_TREOI</name>
<dbReference type="Proteomes" id="UP000237000">
    <property type="component" value="Unassembled WGS sequence"/>
</dbReference>
<evidence type="ECO:0000256" key="3">
    <source>
        <dbReference type="ARBA" id="ARBA00023242"/>
    </source>
</evidence>
<evidence type="ECO:0000313" key="5">
    <source>
        <dbReference type="EMBL" id="PON88740.1"/>
    </source>
</evidence>
<reference evidence="6" key="1">
    <citation type="submission" date="2016-06" db="EMBL/GenBank/DDBJ databases">
        <title>Parallel loss of symbiosis genes in relatives of nitrogen-fixing non-legume Parasponia.</title>
        <authorList>
            <person name="Van Velzen R."/>
            <person name="Holmer R."/>
            <person name="Bu F."/>
            <person name="Rutten L."/>
            <person name="Van Zeijl A."/>
            <person name="Liu W."/>
            <person name="Santuari L."/>
            <person name="Cao Q."/>
            <person name="Sharma T."/>
            <person name="Shen D."/>
            <person name="Roswanjaya Y."/>
            <person name="Wardhani T."/>
            <person name="Kalhor M.S."/>
            <person name="Jansen J."/>
            <person name="Van den Hoogen J."/>
            <person name="Gungor B."/>
            <person name="Hartog M."/>
            <person name="Hontelez J."/>
            <person name="Verver J."/>
            <person name="Yang W.-C."/>
            <person name="Schijlen E."/>
            <person name="Repin R."/>
            <person name="Schilthuizen M."/>
            <person name="Schranz E."/>
            <person name="Heidstra R."/>
            <person name="Miyata K."/>
            <person name="Fedorova E."/>
            <person name="Kohlen W."/>
            <person name="Bisseling T."/>
            <person name="Smit S."/>
            <person name="Geurts R."/>
        </authorList>
    </citation>
    <scope>NUCLEOTIDE SEQUENCE [LARGE SCALE GENOMIC DNA]</scope>
    <source>
        <strain evidence="6">cv. RG33-2</strain>
    </source>
</reference>
<dbReference type="InParanoid" id="A0A2P5ET85"/>
<protein>
    <submittedName>
        <fullName evidence="5">NIM1-interacting protein</fullName>
    </submittedName>
</protein>
<comment type="subcellular location">
    <subcellularLocation>
        <location evidence="1">Nucleus</location>
    </subcellularLocation>
</comment>
<dbReference type="InterPro" id="IPR031425">
    <property type="entry name" value="NPR1/NH1-interacting"/>
</dbReference>
<feature type="compositionally biased region" description="Basic and acidic residues" evidence="4">
    <location>
        <begin position="1"/>
        <end position="13"/>
    </location>
</feature>
<dbReference type="GO" id="GO:0010112">
    <property type="term" value="P:regulation of systemic acquired resistance"/>
    <property type="evidence" value="ECO:0007669"/>
    <property type="project" value="InterPro"/>
</dbReference>
<comment type="similarity">
    <text evidence="2">Belongs to the NPR1-interactor family.</text>
</comment>
<dbReference type="OrthoDB" id="1110691at2759"/>
<dbReference type="PANTHER" id="PTHR33669:SF1">
    <property type="entry name" value="PROTEIN NIM1-INTERACTING 1"/>
    <property type="match status" value="1"/>
</dbReference>
<keyword evidence="6" id="KW-1185">Reference proteome</keyword>
<comment type="caution">
    <text evidence="5">The sequence shown here is derived from an EMBL/GenBank/DDBJ whole genome shotgun (WGS) entry which is preliminary data.</text>
</comment>
<dbReference type="GO" id="GO:0005634">
    <property type="term" value="C:nucleus"/>
    <property type="evidence" value="ECO:0007669"/>
    <property type="project" value="UniProtKB-SubCell"/>
</dbReference>
<feature type="region of interest" description="Disordered" evidence="4">
    <location>
        <begin position="1"/>
        <end position="43"/>
    </location>
</feature>
<evidence type="ECO:0000313" key="6">
    <source>
        <dbReference type="Proteomes" id="UP000237000"/>
    </source>
</evidence>
<evidence type="ECO:0000256" key="2">
    <source>
        <dbReference type="ARBA" id="ARBA00009937"/>
    </source>
</evidence>
<sequence>MENEKVIMEKKLEASATLALSHDRDYDHDHDHHEEEEDEEEKMDKFFELITSFREARNRLREGIMVSSVCTSNGTSTRSTTTTTAITSIIAEKEKKTKKRKRHEEDINKSWVPSFEMEDFTAQVEFRGIDPTIFPVPAIKCTNDKEDRKRQQLLRGSLNLNLTL</sequence>
<accession>A0A2P5ET85</accession>
<dbReference type="PANTHER" id="PTHR33669">
    <property type="entry name" value="PROTEIN NEGATIVE REGULATOR OF RESISTANCE"/>
    <property type="match status" value="1"/>
</dbReference>
<dbReference type="AlphaFoldDB" id="A0A2P5ET85"/>
<proteinExistence type="inferred from homology"/>
<keyword evidence="3" id="KW-0539">Nucleus</keyword>
<gene>
    <name evidence="5" type="ORF">TorRG33x02_154460</name>
</gene>
<dbReference type="Pfam" id="PF15699">
    <property type="entry name" value="NPR1_interact"/>
    <property type="match status" value="1"/>
</dbReference>
<evidence type="ECO:0000256" key="4">
    <source>
        <dbReference type="SAM" id="MobiDB-lite"/>
    </source>
</evidence>
<dbReference type="EMBL" id="JXTC01000102">
    <property type="protein sequence ID" value="PON88740.1"/>
    <property type="molecule type" value="Genomic_DNA"/>
</dbReference>
<feature type="compositionally biased region" description="Basic and acidic residues" evidence="4">
    <location>
        <begin position="21"/>
        <end position="33"/>
    </location>
</feature>